<feature type="region of interest" description="Disordered" evidence="1">
    <location>
        <begin position="1"/>
        <end position="50"/>
    </location>
</feature>
<dbReference type="AlphaFoldDB" id="Q2R442"/>
<proteinExistence type="predicted"/>
<protein>
    <submittedName>
        <fullName evidence="2">Zinc knuckle family protein</fullName>
    </submittedName>
</protein>
<reference evidence="2" key="3">
    <citation type="submission" date="2006-01" db="EMBL/GenBank/DDBJ databases">
        <authorList>
            <person name="Buell R."/>
        </authorList>
    </citation>
    <scope>NUCLEOTIDE SEQUENCE</scope>
</reference>
<gene>
    <name evidence="2" type="ordered locus">LOC_Os11g29770</name>
</gene>
<organism evidence="2">
    <name type="scientific">Oryza sativa subsp. japonica</name>
    <name type="common">Rice</name>
    <dbReference type="NCBI Taxonomy" id="39947"/>
    <lineage>
        <taxon>Eukaryota</taxon>
        <taxon>Viridiplantae</taxon>
        <taxon>Streptophyta</taxon>
        <taxon>Embryophyta</taxon>
        <taxon>Tracheophyta</taxon>
        <taxon>Spermatophyta</taxon>
        <taxon>Magnoliopsida</taxon>
        <taxon>Liliopsida</taxon>
        <taxon>Poales</taxon>
        <taxon>Poaceae</taxon>
        <taxon>BOP clade</taxon>
        <taxon>Oryzoideae</taxon>
        <taxon>Oryzeae</taxon>
        <taxon>Oryzinae</taxon>
        <taxon>Oryza</taxon>
        <taxon>Oryza sativa</taxon>
    </lineage>
</organism>
<evidence type="ECO:0000313" key="2">
    <source>
        <dbReference type="EMBL" id="ABA93807.1"/>
    </source>
</evidence>
<name>Q2R442_ORYSJ</name>
<reference evidence="2" key="1">
    <citation type="journal article" date="2005" name="BMC Biol.">
        <title>The sequence of rice chromosomes 11 and 12, rich in disease resistance genes and recent gene duplications.</title>
        <authorList>
            <consortium name="The rice chromosomes 11 and 12 sequencing consortia"/>
        </authorList>
    </citation>
    <scope>NUCLEOTIDE SEQUENCE [LARGE SCALE GENOMIC DNA]</scope>
</reference>
<accession>Q2R442</accession>
<dbReference type="EMBL" id="DP000010">
    <property type="protein sequence ID" value="ABA93807.1"/>
    <property type="molecule type" value="Genomic_DNA"/>
</dbReference>
<feature type="region of interest" description="Disordered" evidence="1">
    <location>
        <begin position="249"/>
        <end position="268"/>
    </location>
</feature>
<feature type="region of interest" description="Disordered" evidence="1">
    <location>
        <begin position="126"/>
        <end position="157"/>
    </location>
</feature>
<dbReference type="Pfam" id="PF14223">
    <property type="entry name" value="Retrotran_gag_2"/>
    <property type="match status" value="1"/>
</dbReference>
<evidence type="ECO:0000256" key="1">
    <source>
        <dbReference type="SAM" id="MobiDB-lite"/>
    </source>
</evidence>
<sequence length="350" mass="39926">MSSLTGDGKDVDSCGAKIPFDYPPTPSTTYKPDDPTKEDDENEHKNAQATNSILSALSGCEFNRVDDIENAKEKWDTLWKIHECTDSVHESMLEISKGQFERLVMLDGESPSNMYGRLSKIVHKTKSLSSKGMTDEVAAKEDEEEEEEESRKSKKDNEDEEIALFVKKFGRFMRRSGFFKGSSFKRSFDKSSGRHSARKFYECHEPRHFIVDCPNVKEEENGDKKEKHRHHKRERKGHAHIGMIFETDDFGSSSSDEEGTTTFAVKPTSPPTPRLFNYSSDDDASICLMAKESKVPSSLKSFNIDLVSDGEEEVDKAMDEDFLKYIIKDSLPHLSELLERTEQQYTTLER</sequence>
<reference evidence="2" key="2">
    <citation type="submission" date="2005-04" db="EMBL/GenBank/DDBJ databases">
        <authorList>
            <person name="Buell C.R."/>
            <person name="Wing R.A."/>
            <person name="McCombie W.A."/>
            <person name="Ouyang S."/>
        </authorList>
    </citation>
    <scope>NUCLEOTIDE SEQUENCE</scope>
</reference>